<organism evidence="4 5">
    <name type="scientific">Cymbomonas tetramitiformis</name>
    <dbReference type="NCBI Taxonomy" id="36881"/>
    <lineage>
        <taxon>Eukaryota</taxon>
        <taxon>Viridiplantae</taxon>
        <taxon>Chlorophyta</taxon>
        <taxon>Pyramimonadophyceae</taxon>
        <taxon>Pyramimonadales</taxon>
        <taxon>Pyramimonadaceae</taxon>
        <taxon>Cymbomonas</taxon>
    </lineage>
</organism>
<dbReference type="SUPFAM" id="SSF50729">
    <property type="entry name" value="PH domain-like"/>
    <property type="match status" value="1"/>
</dbReference>
<keyword evidence="5" id="KW-1185">Reference proteome</keyword>
<feature type="compositionally biased region" description="Low complexity" evidence="2">
    <location>
        <begin position="286"/>
        <end position="309"/>
    </location>
</feature>
<reference evidence="4 5" key="1">
    <citation type="journal article" date="2015" name="Genome Biol. Evol.">
        <title>Comparative Genomics of a Bacterivorous Green Alga Reveals Evolutionary Causalities and Consequences of Phago-Mixotrophic Mode of Nutrition.</title>
        <authorList>
            <person name="Burns J.A."/>
            <person name="Paasch A."/>
            <person name="Narechania A."/>
            <person name="Kim E."/>
        </authorList>
    </citation>
    <scope>NUCLEOTIDE SEQUENCE [LARGE SCALE GENOMIC DNA]</scope>
    <source>
        <strain evidence="4 5">PLY_AMNH</strain>
    </source>
</reference>
<feature type="region of interest" description="Disordered" evidence="2">
    <location>
        <begin position="134"/>
        <end position="224"/>
    </location>
</feature>
<dbReference type="AlphaFoldDB" id="A0AAE0BLL9"/>
<evidence type="ECO:0000256" key="1">
    <source>
        <dbReference type="SAM" id="Coils"/>
    </source>
</evidence>
<dbReference type="SMART" id="SM00233">
    <property type="entry name" value="PH"/>
    <property type="match status" value="1"/>
</dbReference>
<dbReference type="Pfam" id="PF00169">
    <property type="entry name" value="PH"/>
    <property type="match status" value="1"/>
</dbReference>
<evidence type="ECO:0000256" key="2">
    <source>
        <dbReference type="SAM" id="MobiDB-lite"/>
    </source>
</evidence>
<name>A0AAE0BLL9_9CHLO</name>
<evidence type="ECO:0000313" key="4">
    <source>
        <dbReference type="EMBL" id="KAK3238742.1"/>
    </source>
</evidence>
<feature type="coiled-coil region" evidence="1">
    <location>
        <begin position="345"/>
        <end position="453"/>
    </location>
</feature>
<sequence length="571" mass="62163">MEDLSDYLEGMSVAGIVYEDNKPRVLHGASEGSYLFKKSATLKKWNRRWFCLARQDDTPVLRYKQEAQDRHDKGVIRLTGSVGFGSAITSHPEWTSFYVDDGTRRTLLAAESEAEAQAWVNAILCELRSAIPPSLPQPTSVPQSDPELNSRPPQPTSYHFEALASSTSAEVSTPPVEPPSTEDAASDTGPAANAELLGSATPTLAPGTPDEDLGAGNQGGERLPEAMDITPIGITAGEIAVPTAASERQSPAPEEATHTPLATATQPSAASFTQSPAASAQRSRKSTPNSAASTSSSGLGGLMRSMSRMMNKDDTPPTRGDSATLRRTQTAAVRVDPDQKMLDAMEMWKSAIKVKEERLEETEQLLEKTNMELEKERTTARQVQEAQEVEAAALRARIAELEAADSLKTSMNQQLEEENTELQALLRRAEEKAEQLEQQVREQQHNISIQGAQLTGLQESYSSQQELTATYKAQIDSMQEAHEATQSTMDDQLRLIGSQQAKIETLLKRADFQDSKVEQMEAGLLAEAQRRLAAEEESAKAKGEAEALKSQVAGAENVLMGAFDLWDRPVR</sequence>
<feature type="compositionally biased region" description="Polar residues" evidence="2">
    <location>
        <begin position="260"/>
        <end position="281"/>
    </location>
</feature>
<dbReference type="Proteomes" id="UP001190700">
    <property type="component" value="Unassembled WGS sequence"/>
</dbReference>
<evidence type="ECO:0000259" key="3">
    <source>
        <dbReference type="PROSITE" id="PS50003"/>
    </source>
</evidence>
<feature type="compositionally biased region" description="Polar residues" evidence="2">
    <location>
        <begin position="137"/>
        <end position="147"/>
    </location>
</feature>
<protein>
    <recommendedName>
        <fullName evidence="3">PH domain-containing protein</fullName>
    </recommendedName>
</protein>
<keyword evidence="1" id="KW-0175">Coiled coil</keyword>
<feature type="coiled-coil region" evidence="1">
    <location>
        <begin position="525"/>
        <end position="558"/>
    </location>
</feature>
<dbReference type="EMBL" id="LGRX02034122">
    <property type="protein sequence ID" value="KAK3238742.1"/>
    <property type="molecule type" value="Genomic_DNA"/>
</dbReference>
<gene>
    <name evidence="4" type="ORF">CYMTET_51276</name>
</gene>
<evidence type="ECO:0000313" key="5">
    <source>
        <dbReference type="Proteomes" id="UP001190700"/>
    </source>
</evidence>
<proteinExistence type="predicted"/>
<accession>A0AAE0BLL9</accession>
<comment type="caution">
    <text evidence="4">The sequence shown here is derived from an EMBL/GenBank/DDBJ whole genome shotgun (WGS) entry which is preliminary data.</text>
</comment>
<dbReference type="InterPro" id="IPR001849">
    <property type="entry name" value="PH_domain"/>
</dbReference>
<feature type="domain" description="PH" evidence="3">
    <location>
        <begin position="28"/>
        <end position="128"/>
    </location>
</feature>
<dbReference type="Gene3D" id="2.30.29.30">
    <property type="entry name" value="Pleckstrin-homology domain (PH domain)/Phosphotyrosine-binding domain (PTB)"/>
    <property type="match status" value="1"/>
</dbReference>
<dbReference type="InterPro" id="IPR011993">
    <property type="entry name" value="PH-like_dom_sf"/>
</dbReference>
<dbReference type="PROSITE" id="PS50003">
    <property type="entry name" value="PH_DOMAIN"/>
    <property type="match status" value="1"/>
</dbReference>
<feature type="region of interest" description="Disordered" evidence="2">
    <location>
        <begin position="243"/>
        <end position="326"/>
    </location>
</feature>